<name>A0A4Y1Z816_9BACL</name>
<dbReference type="Gene3D" id="3.40.50.150">
    <property type="entry name" value="Vaccinia Virus protein VP39"/>
    <property type="match status" value="1"/>
</dbReference>
<gene>
    <name evidence="4" type="ORF">NBRC111894_721</name>
</gene>
<dbReference type="SUPFAM" id="SSF53335">
    <property type="entry name" value="S-adenosyl-L-methionine-dependent methyltransferases"/>
    <property type="match status" value="1"/>
</dbReference>
<evidence type="ECO:0000313" key="5">
    <source>
        <dbReference type="Proteomes" id="UP000319716"/>
    </source>
</evidence>
<keyword evidence="1" id="KW-0694">RNA-binding</keyword>
<dbReference type="EMBL" id="BEXB01000004">
    <property type="protein sequence ID" value="GAY75167.1"/>
    <property type="molecule type" value="Genomic_DNA"/>
</dbReference>
<dbReference type="GO" id="GO:0006302">
    <property type="term" value="P:double-strand break repair"/>
    <property type="evidence" value="ECO:0007669"/>
    <property type="project" value="InterPro"/>
</dbReference>
<evidence type="ECO:0000256" key="1">
    <source>
        <dbReference type="ARBA" id="ARBA00022884"/>
    </source>
</evidence>
<protein>
    <submittedName>
        <fullName evidence="4">DNA repair protein recN</fullName>
    </submittedName>
</protein>
<dbReference type="InterPro" id="IPR047048">
    <property type="entry name" value="TlyA"/>
</dbReference>
<proteinExistence type="predicted"/>
<evidence type="ECO:0000259" key="2">
    <source>
        <dbReference type="Pfam" id="PF01728"/>
    </source>
</evidence>
<dbReference type="Gene3D" id="3.40.50.300">
    <property type="entry name" value="P-loop containing nucleotide triphosphate hydrolases"/>
    <property type="match status" value="1"/>
</dbReference>
<dbReference type="InterPro" id="IPR038729">
    <property type="entry name" value="Rad50/SbcC_AAA"/>
</dbReference>
<dbReference type="InterPro" id="IPR002877">
    <property type="entry name" value="RNA_MeTrfase_FtsJ_dom"/>
</dbReference>
<dbReference type="NCBIfam" id="TIGR00478">
    <property type="entry name" value="tly"/>
    <property type="match status" value="1"/>
</dbReference>
<dbReference type="CDD" id="cd03241">
    <property type="entry name" value="ABC_RecN"/>
    <property type="match status" value="1"/>
</dbReference>
<dbReference type="GO" id="GO:0032259">
    <property type="term" value="P:methylation"/>
    <property type="evidence" value="ECO:0007669"/>
    <property type="project" value="InterPro"/>
</dbReference>
<dbReference type="Pfam" id="PF01728">
    <property type="entry name" value="FtsJ"/>
    <property type="match status" value="1"/>
</dbReference>
<feature type="domain" description="Rad50/SbcC-type AAA" evidence="3">
    <location>
        <begin position="284"/>
        <end position="490"/>
    </location>
</feature>
<dbReference type="GO" id="GO:0033645">
    <property type="term" value="C:host cell endomembrane system"/>
    <property type="evidence" value="ECO:0007669"/>
    <property type="project" value="UniProtKB-SubCell"/>
</dbReference>
<evidence type="ECO:0000313" key="4">
    <source>
        <dbReference type="EMBL" id="GAY75167.1"/>
    </source>
</evidence>
<evidence type="ECO:0000259" key="3">
    <source>
        <dbReference type="Pfam" id="PF13476"/>
    </source>
</evidence>
<dbReference type="GO" id="GO:0008168">
    <property type="term" value="F:methyltransferase activity"/>
    <property type="evidence" value="ECO:0007669"/>
    <property type="project" value="InterPro"/>
</dbReference>
<dbReference type="InterPro" id="IPR004538">
    <property type="entry name" value="Hemolysin_A/TlyA"/>
</dbReference>
<dbReference type="Proteomes" id="UP000319716">
    <property type="component" value="Unassembled WGS sequence"/>
</dbReference>
<accession>A0A4Y1Z816</accession>
<feature type="domain" description="Ribosomal RNA methyltransferase FtsJ" evidence="2">
    <location>
        <begin position="31"/>
        <end position="214"/>
    </location>
</feature>
<dbReference type="SUPFAM" id="SSF52540">
    <property type="entry name" value="P-loop containing nucleoside triphosphate hydrolases"/>
    <property type="match status" value="1"/>
</dbReference>
<dbReference type="InterPro" id="IPR029063">
    <property type="entry name" value="SAM-dependent_MTases_sf"/>
</dbReference>
<reference evidence="4 5" key="1">
    <citation type="submission" date="2017-11" db="EMBL/GenBank/DDBJ databases">
        <title>Draft Genome Sequence of Sporolactobacillus inulinus NBRC 111894 Isolated from Koso, a Japanese Sugar-Vegetable Fermented Beverage.</title>
        <authorList>
            <person name="Chiou T.Y."/>
            <person name="Oshima K."/>
            <person name="Suda W."/>
            <person name="Hattori M."/>
            <person name="Takahashi T."/>
        </authorList>
    </citation>
    <scope>NUCLEOTIDE SEQUENCE [LARGE SCALE GENOMIC DNA]</scope>
    <source>
        <strain evidence="4 5">NBRC111894</strain>
    </source>
</reference>
<organism evidence="4 5">
    <name type="scientific">Sporolactobacillus inulinus</name>
    <dbReference type="NCBI Taxonomy" id="2078"/>
    <lineage>
        <taxon>Bacteria</taxon>
        <taxon>Bacillati</taxon>
        <taxon>Bacillota</taxon>
        <taxon>Bacilli</taxon>
        <taxon>Bacillales</taxon>
        <taxon>Sporolactobacillaceae</taxon>
        <taxon>Sporolactobacillus</taxon>
    </lineage>
</organism>
<sequence length="500" mass="56554">MVYHDEQRVDKPGSKVDRALQFTVKGNPLPYVGRGGLKLEKALEVFHLNLNGLLMLDIGASTGGFTDCALQNGAAKVYALDVGFNQLAWKLRSDPRVIVMEKTNFRYCKLDNFQVGPPDFASIDVSFISLKKILPTLIDILKDKGEVVCLIKPQFEAGRDEVGKKGIVHDPKTHLAVINDILEFALSCGYTLLDLDFSPITGGDGNIEFLAHLRSEKGRAKHLLQIRPEEVVRLAHTNFKQKKIRHKTEKRFVPYFFIDEFRKTVENRRERMFESKRCFHVLTELQIINFAIIDKLNVSFEDGLTVFTGETGAGKSIIIDAIALLGGARGSAEYVRHGAKKAELEALFDIENNDRVIKLLDQLGFDQTDDQLILRRDIAHTGKSVCRVNGKLVTQSVLQQFGALLIDIHGQHEHQRLLDPSKHLDFVDRFGGSAIEKLKQAYTEEYQKATKLAAQCSRYNQDEKEVAQRVDLLHYQIKDIEAGHLQKDEEEQLLEEKESC</sequence>
<dbReference type="Pfam" id="PF13476">
    <property type="entry name" value="AAA_23"/>
    <property type="match status" value="1"/>
</dbReference>
<comment type="caution">
    <text evidence="4">The sequence shown here is derived from an EMBL/GenBank/DDBJ whole genome shotgun (WGS) entry which is preliminary data.</text>
</comment>
<dbReference type="InterPro" id="IPR027417">
    <property type="entry name" value="P-loop_NTPase"/>
</dbReference>
<dbReference type="PANTHER" id="PTHR32319:SF0">
    <property type="entry name" value="BACTERIAL HEMOLYSIN-LIKE PROTEIN"/>
    <property type="match status" value="1"/>
</dbReference>
<dbReference type="AlphaFoldDB" id="A0A4Y1Z816"/>
<dbReference type="GO" id="GO:0003723">
    <property type="term" value="F:RNA binding"/>
    <property type="evidence" value="ECO:0007669"/>
    <property type="project" value="UniProtKB-KW"/>
</dbReference>
<dbReference type="FunFam" id="3.40.50.300:FF:000319">
    <property type="entry name" value="DNA repair protein RecN"/>
    <property type="match status" value="1"/>
</dbReference>
<dbReference type="PANTHER" id="PTHR32319">
    <property type="entry name" value="BACTERIAL HEMOLYSIN-LIKE PROTEIN"/>
    <property type="match status" value="1"/>
</dbReference>
<dbReference type="GO" id="GO:0016887">
    <property type="term" value="F:ATP hydrolysis activity"/>
    <property type="evidence" value="ECO:0007669"/>
    <property type="project" value="InterPro"/>
</dbReference>